<dbReference type="HOGENOM" id="CLU_3018967_0_0_9"/>
<proteinExistence type="predicted"/>
<reference evidence="2 3" key="1">
    <citation type="submission" date="2009-04" db="EMBL/GenBank/DDBJ databases">
        <authorList>
            <person name="Qin X."/>
            <person name="Bachman B."/>
            <person name="Battles P."/>
            <person name="Bell A."/>
            <person name="Bess C."/>
            <person name="Bickham C."/>
            <person name="Chaboub L."/>
            <person name="Chen D."/>
            <person name="Coyle M."/>
            <person name="Deiros D.R."/>
            <person name="Dinh H."/>
            <person name="Forbes L."/>
            <person name="Fowler G."/>
            <person name="Francisco L."/>
            <person name="Fu Q."/>
            <person name="Gubbala S."/>
            <person name="Hale W."/>
            <person name="Han Y."/>
            <person name="Hemphill L."/>
            <person name="Highlander S.K."/>
            <person name="Hirani K."/>
            <person name="Hogues M."/>
            <person name="Jackson L."/>
            <person name="Jakkamsetti A."/>
            <person name="Javaid M."/>
            <person name="Jiang H."/>
            <person name="Korchina V."/>
            <person name="Kovar C."/>
            <person name="Lara F."/>
            <person name="Lee S."/>
            <person name="Mata R."/>
            <person name="Mathew T."/>
            <person name="Moen C."/>
            <person name="Morales K."/>
            <person name="Munidasa M."/>
            <person name="Nazareth L."/>
            <person name="Ngo R."/>
            <person name="Nguyen L."/>
            <person name="Okwuonu G."/>
            <person name="Ongeri F."/>
            <person name="Patil S."/>
            <person name="Petrosino J."/>
            <person name="Pham C."/>
            <person name="Pham P."/>
            <person name="Pu L.-L."/>
            <person name="Puazo M."/>
            <person name="Raj R."/>
            <person name="Reid J."/>
            <person name="Rouhana J."/>
            <person name="Saada N."/>
            <person name="Shang Y."/>
            <person name="Simmons D."/>
            <person name="Thornton R."/>
            <person name="Warren J."/>
            <person name="Weissenberger G."/>
            <person name="Zhang J."/>
            <person name="Zhang L."/>
            <person name="Zhou C."/>
            <person name="Zhu D."/>
            <person name="Muzny D."/>
            <person name="Worley K."/>
            <person name="Gibbs R."/>
        </authorList>
    </citation>
    <scope>NUCLEOTIDE SEQUENCE [LARGE SCALE GENOMIC DNA]</scope>
    <source>
        <strain evidence="2 3">F0268</strain>
    </source>
</reference>
<evidence type="ECO:0000259" key="1">
    <source>
        <dbReference type="Pfam" id="PF10020"/>
    </source>
</evidence>
<evidence type="ECO:0000313" key="2">
    <source>
        <dbReference type="EMBL" id="EEJ50245.1"/>
    </source>
</evidence>
<feature type="domain" description="DUF2262" evidence="1">
    <location>
        <begin position="1"/>
        <end position="53"/>
    </location>
</feature>
<dbReference type="Pfam" id="PF10020">
    <property type="entry name" value="DUF2262"/>
    <property type="match status" value="1"/>
</dbReference>
<sequence>ITEESFAKRISLSLLWMNSGASFSAYFDDDDLFFGHSITVCGSPKKGLVSADIEG</sequence>
<comment type="caution">
    <text evidence="2">The sequence shown here is derived from an EMBL/GenBank/DDBJ whole genome shotgun (WGS) entry which is preliminary data.</text>
</comment>
<dbReference type="EMBL" id="ACKX01000235">
    <property type="protein sequence ID" value="EEJ50245.1"/>
    <property type="molecule type" value="Genomic_DNA"/>
</dbReference>
<feature type="non-terminal residue" evidence="2">
    <location>
        <position position="1"/>
    </location>
</feature>
<dbReference type="InParanoid" id="C2L195"/>
<gene>
    <name evidence="2" type="ORF">HMPREF6123_2514</name>
</gene>
<name>C2L195_9FIRM</name>
<keyword evidence="3" id="KW-1185">Reference proteome</keyword>
<evidence type="ECO:0000313" key="3">
    <source>
        <dbReference type="Proteomes" id="UP000004121"/>
    </source>
</evidence>
<dbReference type="eggNOG" id="COG4296">
    <property type="taxonomic scope" value="Bacteria"/>
</dbReference>
<protein>
    <recommendedName>
        <fullName evidence="1">DUF2262 domain-containing protein</fullName>
    </recommendedName>
</protein>
<accession>C2L195</accession>
<dbReference type="OrthoDB" id="1151029at2"/>
<dbReference type="InterPro" id="IPR019260">
    <property type="entry name" value="DUF2262"/>
</dbReference>
<dbReference type="AlphaFoldDB" id="C2L195"/>
<dbReference type="Proteomes" id="UP000004121">
    <property type="component" value="Unassembled WGS sequence"/>
</dbReference>
<organism evidence="2 3">
    <name type="scientific">Oribacterium sinus F0268</name>
    <dbReference type="NCBI Taxonomy" id="585501"/>
    <lineage>
        <taxon>Bacteria</taxon>
        <taxon>Bacillati</taxon>
        <taxon>Bacillota</taxon>
        <taxon>Clostridia</taxon>
        <taxon>Lachnospirales</taxon>
        <taxon>Lachnospiraceae</taxon>
        <taxon>Oribacterium</taxon>
    </lineage>
</organism>
<dbReference type="STRING" id="585501.HMPREF6123_2514"/>